<keyword evidence="3" id="KW-1185">Reference proteome</keyword>
<keyword evidence="1" id="KW-0732">Signal</keyword>
<dbReference type="Gene3D" id="3.10.110.10">
    <property type="entry name" value="Ubiquitin Conjugating Enzyme"/>
    <property type="match status" value="1"/>
</dbReference>
<dbReference type="SUPFAM" id="SSF54495">
    <property type="entry name" value="UBC-like"/>
    <property type="match status" value="1"/>
</dbReference>
<evidence type="ECO:0000313" key="3">
    <source>
        <dbReference type="Proteomes" id="UP001642360"/>
    </source>
</evidence>
<proteinExistence type="predicted"/>
<evidence type="ECO:0000313" key="2">
    <source>
        <dbReference type="EMBL" id="CAK9156096.1"/>
    </source>
</evidence>
<gene>
    <name evidence="2" type="ORF">ILEXP_LOCUS24504</name>
</gene>
<organism evidence="2 3">
    <name type="scientific">Ilex paraguariensis</name>
    <name type="common">yerba mate</name>
    <dbReference type="NCBI Taxonomy" id="185542"/>
    <lineage>
        <taxon>Eukaryota</taxon>
        <taxon>Viridiplantae</taxon>
        <taxon>Streptophyta</taxon>
        <taxon>Embryophyta</taxon>
        <taxon>Tracheophyta</taxon>
        <taxon>Spermatophyta</taxon>
        <taxon>Magnoliopsida</taxon>
        <taxon>eudicotyledons</taxon>
        <taxon>Gunneridae</taxon>
        <taxon>Pentapetalae</taxon>
        <taxon>asterids</taxon>
        <taxon>campanulids</taxon>
        <taxon>Aquifoliales</taxon>
        <taxon>Aquifoliaceae</taxon>
        <taxon>Ilex</taxon>
    </lineage>
</organism>
<comment type="caution">
    <text evidence="2">The sequence shown here is derived from an EMBL/GenBank/DDBJ whole genome shotgun (WGS) entry which is preliminary data.</text>
</comment>
<dbReference type="EMBL" id="CAUOFW020002790">
    <property type="protein sequence ID" value="CAK9156096.1"/>
    <property type="molecule type" value="Genomic_DNA"/>
</dbReference>
<protein>
    <submittedName>
        <fullName evidence="2">Uncharacterized protein</fullName>
    </submittedName>
</protein>
<evidence type="ECO:0000256" key="1">
    <source>
        <dbReference type="SAM" id="SignalP"/>
    </source>
</evidence>
<feature type="signal peptide" evidence="1">
    <location>
        <begin position="1"/>
        <end position="25"/>
    </location>
</feature>
<dbReference type="InterPro" id="IPR016135">
    <property type="entry name" value="UBQ-conjugating_enzyme/RWD"/>
</dbReference>
<reference evidence="2 3" key="1">
    <citation type="submission" date="2024-02" db="EMBL/GenBank/DDBJ databases">
        <authorList>
            <person name="Vignale AGUSTIN F."/>
            <person name="Sosa J E."/>
            <person name="Modenutti C."/>
        </authorList>
    </citation>
    <scope>NUCLEOTIDE SEQUENCE [LARGE SCALE GENOMIC DNA]</scope>
</reference>
<feature type="chain" id="PRO_5044841334" evidence="1">
    <location>
        <begin position="26"/>
        <end position="177"/>
    </location>
</feature>
<dbReference type="Proteomes" id="UP001642360">
    <property type="component" value="Unassembled WGS sequence"/>
</dbReference>
<name>A0ABC8SFX0_9AQUA</name>
<sequence length="177" mass="19622">MGQFCHSSSSSWWILRRLLLPSLLAGKKNQLLKQNEISSTTSPNSIGSTQFPKCAELWLLIDGSLPLFWGYNSNMASPMVVLLEVVRVKLVAMDDGIRNGGQMDGWDVLDGGFFNAIMTLPQNYPQSANIYPDGKVCISILHPPGDDPNVYELASERWSAVHTFKRPSLALRISVQV</sequence>
<dbReference type="AlphaFoldDB" id="A0ABC8SFX0"/>
<accession>A0ABC8SFX0</accession>